<proteinExistence type="predicted"/>
<accession>A0ABQ3GPY8</accession>
<evidence type="ECO:0000313" key="3">
    <source>
        <dbReference type="Proteomes" id="UP000610203"/>
    </source>
</evidence>
<gene>
    <name evidence="2" type="ORF">GCM10016272_04270</name>
</gene>
<dbReference type="InterPro" id="IPR007236">
    <property type="entry name" value="SlyX"/>
</dbReference>
<dbReference type="EMBL" id="BMZR01000001">
    <property type="protein sequence ID" value="GHD26851.1"/>
    <property type="molecule type" value="Genomic_DNA"/>
</dbReference>
<comment type="caution">
    <text evidence="2">The sequence shown here is derived from an EMBL/GenBank/DDBJ whole genome shotgun (WGS) entry which is preliminary data.</text>
</comment>
<evidence type="ECO:0000313" key="2">
    <source>
        <dbReference type="EMBL" id="GHD26851.1"/>
    </source>
</evidence>
<sequence>MPPPDCSASKWFISTILLLFVGSQYAMHVIAYELLAFHGHQSKMNIPANSVYECYHLEKNMDQSVPPTTPLINPQGNSSAAQSDLQLQVIELQMNMAHLELTVERLDEVIARQDKHIQTVQRQLQLIYKQVESQDTEGGIAPFDVMSDRPPHY</sequence>
<dbReference type="Pfam" id="PF04102">
    <property type="entry name" value="SlyX"/>
    <property type="match status" value="1"/>
</dbReference>
<organism evidence="2 3">
    <name type="scientific">Psychrobacter glaciei</name>
    <dbReference type="NCBI Taxonomy" id="619771"/>
    <lineage>
        <taxon>Bacteria</taxon>
        <taxon>Pseudomonadati</taxon>
        <taxon>Pseudomonadota</taxon>
        <taxon>Gammaproteobacteria</taxon>
        <taxon>Moraxellales</taxon>
        <taxon>Moraxellaceae</taxon>
        <taxon>Psychrobacter</taxon>
    </lineage>
</organism>
<keyword evidence="1" id="KW-0812">Transmembrane</keyword>
<keyword evidence="1" id="KW-1133">Transmembrane helix</keyword>
<keyword evidence="1" id="KW-0472">Membrane</keyword>
<dbReference type="RefSeq" id="WP_227676104.1">
    <property type="nucleotide sequence ID" value="NZ_BMZR01000001.1"/>
</dbReference>
<name>A0ABQ3GPY8_9GAMM</name>
<feature type="transmembrane region" description="Helical" evidence="1">
    <location>
        <begin position="12"/>
        <end position="35"/>
    </location>
</feature>
<evidence type="ECO:0008006" key="4">
    <source>
        <dbReference type="Google" id="ProtNLM"/>
    </source>
</evidence>
<reference evidence="3" key="1">
    <citation type="journal article" date="2019" name="Int. J. Syst. Evol. Microbiol.">
        <title>The Global Catalogue of Microorganisms (GCM) 10K type strain sequencing project: providing services to taxonomists for standard genome sequencing and annotation.</title>
        <authorList>
            <consortium name="The Broad Institute Genomics Platform"/>
            <consortium name="The Broad Institute Genome Sequencing Center for Infectious Disease"/>
            <person name="Wu L."/>
            <person name="Ma J."/>
        </authorList>
    </citation>
    <scope>NUCLEOTIDE SEQUENCE [LARGE SCALE GENOMIC DNA]</scope>
    <source>
        <strain evidence="3">KCTC 42280</strain>
    </source>
</reference>
<protein>
    <recommendedName>
        <fullName evidence="4">SlyX protein</fullName>
    </recommendedName>
</protein>
<evidence type="ECO:0000256" key="1">
    <source>
        <dbReference type="SAM" id="Phobius"/>
    </source>
</evidence>
<keyword evidence="3" id="KW-1185">Reference proteome</keyword>
<dbReference type="Proteomes" id="UP000610203">
    <property type="component" value="Unassembled WGS sequence"/>
</dbReference>